<dbReference type="EMBL" id="AY862404">
    <property type="protein sequence ID" value="AAW63109.1"/>
    <property type="molecule type" value="Genomic_DNA"/>
</dbReference>
<protein>
    <submittedName>
        <fullName evidence="1">Uncharacterized protein</fullName>
    </submittedName>
</protein>
<dbReference type="Pfam" id="PF19456">
    <property type="entry name" value="MobI"/>
    <property type="match status" value="1"/>
</dbReference>
<dbReference type="AlphaFoldDB" id="Q5G289"/>
<geneLocation type="plasmid" evidence="1">
    <name>pKA1</name>
</geneLocation>
<dbReference type="InterPro" id="IPR045809">
    <property type="entry name" value="MobI"/>
</dbReference>
<sequence>MVKFVENNFKHNGDRLKMSFAAIQAAIYAQIDREYEGAKIVHSIWMRKVAERELSRRGDASRRTESTNYEFRLEFTGIAFTCRWIRVQFVKRGSKTIRVVKAIATPREGKYKRAQFKHAREWELEMIEEMEDVLYSHRSVVKNLMKSHFHLLAASKHSHEPLKSIPIKERVIPITASIKGYKEKLS</sequence>
<name>Q5G289_VIBCL</name>
<accession>Q5G289</accession>
<organism evidence="1">
    <name type="scientific">Vibrio cholerae</name>
    <dbReference type="NCBI Taxonomy" id="666"/>
    <lineage>
        <taxon>Bacteria</taxon>
        <taxon>Pseudomonadati</taxon>
        <taxon>Pseudomonadota</taxon>
        <taxon>Gammaproteobacteria</taxon>
        <taxon>Vibrionales</taxon>
        <taxon>Vibrionaceae</taxon>
        <taxon>Vibrio</taxon>
    </lineage>
</organism>
<reference evidence="1" key="1">
    <citation type="submission" date="2004-12" db="EMBL/GenBank/DDBJ databases">
        <title>Vibrio cholerae non-O1 non-O139 strain PL107b large plasmid pKA1.</title>
        <authorList>
            <person name="Kaundal A."/>
            <person name="Ghosh A."/>
        </authorList>
    </citation>
    <scope>NUCLEOTIDE SEQUENCE</scope>
    <source>
        <strain evidence="1">PL107b</strain>
        <plasmid evidence="1">pKA1</plasmid>
    </source>
</reference>
<keyword evidence="1" id="KW-0614">Plasmid</keyword>
<proteinExistence type="predicted"/>
<evidence type="ECO:0000313" key="1">
    <source>
        <dbReference type="EMBL" id="AAW63109.1"/>
    </source>
</evidence>